<sequence>MLKKLGLEFIITIFLAIFLHSLIDIEVFSISNWRRDNVVNLLHLWLTMLSGYYIYNKILQWSFKQWDISSAKKLITLLLGISVLITLYVIVTDVLFYKLYYDITSLKKETTFFEFDLPITIVVLTFGGLLFFQRYYNKPIPKTGSNTTVDENIIRIKAHKGKGTAIIDIEEVSIFYINNGIVWLQTLNGEKYHTDYTLTALLEIVDSNYFFRLNRQAIVQKKAIKEFRKLEFQKLEVILNQKVNYNTSLIVSKYTAPTFKKWLTNSG</sequence>
<organism evidence="3 4">
    <name type="scientific">Flavobacterium litorale</name>
    <dbReference type="NCBI Taxonomy" id="2856519"/>
    <lineage>
        <taxon>Bacteria</taxon>
        <taxon>Pseudomonadati</taxon>
        <taxon>Bacteroidota</taxon>
        <taxon>Flavobacteriia</taxon>
        <taxon>Flavobacteriales</taxon>
        <taxon>Flavobacteriaceae</taxon>
        <taxon>Flavobacterium</taxon>
    </lineage>
</organism>
<protein>
    <submittedName>
        <fullName evidence="3">LytTR family transcriptional regulator</fullName>
    </submittedName>
</protein>
<feature type="transmembrane region" description="Helical" evidence="1">
    <location>
        <begin position="75"/>
        <end position="97"/>
    </location>
</feature>
<evidence type="ECO:0000313" key="4">
    <source>
        <dbReference type="Proteomes" id="UP000825381"/>
    </source>
</evidence>
<evidence type="ECO:0000259" key="2">
    <source>
        <dbReference type="PROSITE" id="PS50930"/>
    </source>
</evidence>
<dbReference type="Pfam" id="PF04397">
    <property type="entry name" value="LytTR"/>
    <property type="match status" value="1"/>
</dbReference>
<gene>
    <name evidence="3" type="ORF">K1I41_00975</name>
</gene>
<feature type="transmembrane region" description="Helical" evidence="1">
    <location>
        <begin position="7"/>
        <end position="25"/>
    </location>
</feature>
<evidence type="ECO:0000313" key="3">
    <source>
        <dbReference type="EMBL" id="QYJ68486.1"/>
    </source>
</evidence>
<dbReference type="Proteomes" id="UP000825381">
    <property type="component" value="Chromosome"/>
</dbReference>
<feature type="domain" description="HTH LytTR-type" evidence="2">
    <location>
        <begin position="156"/>
        <end position="265"/>
    </location>
</feature>
<feature type="transmembrane region" description="Helical" evidence="1">
    <location>
        <begin position="117"/>
        <end position="136"/>
    </location>
</feature>
<keyword evidence="1" id="KW-0472">Membrane</keyword>
<reference evidence="3 4" key="1">
    <citation type="submission" date="2021-07" db="EMBL/GenBank/DDBJ databases">
        <title>Flavobacterium WSW3-B6 sp.nov, isolated from seaweed.</title>
        <authorList>
            <person name="Muhammad N."/>
            <person name="Ho H."/>
            <person name="Lee Y.-J."/>
            <person name="Nguyen T."/>
            <person name="Ho J."/>
            <person name="Kim S.-G."/>
        </authorList>
    </citation>
    <scope>NUCLEOTIDE SEQUENCE [LARGE SCALE GENOMIC DNA]</scope>
    <source>
        <strain evidence="3 4">WSW3-B6</strain>
    </source>
</reference>
<keyword evidence="4" id="KW-1185">Reference proteome</keyword>
<dbReference type="Gene3D" id="2.40.50.1020">
    <property type="entry name" value="LytTr DNA-binding domain"/>
    <property type="match status" value="1"/>
</dbReference>
<name>A0ABX8VCW6_9FLAO</name>
<evidence type="ECO:0000256" key="1">
    <source>
        <dbReference type="SAM" id="Phobius"/>
    </source>
</evidence>
<accession>A0ABX8VCW6</accession>
<feature type="transmembrane region" description="Helical" evidence="1">
    <location>
        <begin position="37"/>
        <end position="55"/>
    </location>
</feature>
<dbReference type="InterPro" id="IPR007492">
    <property type="entry name" value="LytTR_DNA-bd_dom"/>
</dbReference>
<keyword evidence="1" id="KW-1133">Transmembrane helix</keyword>
<keyword evidence="1" id="KW-0812">Transmembrane</keyword>
<dbReference type="SMART" id="SM00850">
    <property type="entry name" value="LytTR"/>
    <property type="match status" value="1"/>
</dbReference>
<proteinExistence type="predicted"/>
<dbReference type="EMBL" id="CP080429">
    <property type="protein sequence ID" value="QYJ68486.1"/>
    <property type="molecule type" value="Genomic_DNA"/>
</dbReference>
<dbReference type="RefSeq" id="WP_220640826.1">
    <property type="nucleotide sequence ID" value="NZ_CP080429.1"/>
</dbReference>
<dbReference type="PROSITE" id="PS50930">
    <property type="entry name" value="HTH_LYTTR"/>
    <property type="match status" value="1"/>
</dbReference>